<organism evidence="1 2">
    <name type="scientific">Pistacia integerrima</name>
    <dbReference type="NCBI Taxonomy" id="434235"/>
    <lineage>
        <taxon>Eukaryota</taxon>
        <taxon>Viridiplantae</taxon>
        <taxon>Streptophyta</taxon>
        <taxon>Embryophyta</taxon>
        <taxon>Tracheophyta</taxon>
        <taxon>Spermatophyta</taxon>
        <taxon>Magnoliopsida</taxon>
        <taxon>eudicotyledons</taxon>
        <taxon>Gunneridae</taxon>
        <taxon>Pentapetalae</taxon>
        <taxon>rosids</taxon>
        <taxon>malvids</taxon>
        <taxon>Sapindales</taxon>
        <taxon>Anacardiaceae</taxon>
        <taxon>Pistacia</taxon>
    </lineage>
</organism>
<protein>
    <submittedName>
        <fullName evidence="1">Uncharacterized protein</fullName>
    </submittedName>
</protein>
<evidence type="ECO:0000313" key="2">
    <source>
        <dbReference type="Proteomes" id="UP001163603"/>
    </source>
</evidence>
<comment type="caution">
    <text evidence="1">The sequence shown here is derived from an EMBL/GenBank/DDBJ whole genome shotgun (WGS) entry which is preliminary data.</text>
</comment>
<dbReference type="EMBL" id="CM047740">
    <property type="protein sequence ID" value="KAJ0041517.1"/>
    <property type="molecule type" value="Genomic_DNA"/>
</dbReference>
<dbReference type="Proteomes" id="UP001163603">
    <property type="component" value="Chromosome 5"/>
</dbReference>
<accession>A0ACC0YSX3</accession>
<sequence length="151" mass="16592">MIILQDSELSDPGIQALSGLCSLESNRESVVHSGGINGFITYILNAERRRKSLVAMAMSRVEQLLVLEGAKEGVVKHPNGVQALVKMVFRVSDHEGSESALNSLMILCCDSVEVREEAIGGGSQCSNRTKTKARLLLKMLRSKWAEERKHL</sequence>
<proteinExistence type="predicted"/>
<name>A0ACC0YSX3_9ROSI</name>
<evidence type="ECO:0000313" key="1">
    <source>
        <dbReference type="EMBL" id="KAJ0041517.1"/>
    </source>
</evidence>
<reference evidence="2" key="1">
    <citation type="journal article" date="2023" name="G3 (Bethesda)">
        <title>Genome assembly and association tests identify interacting loci associated with vigor, precocity, and sex in interspecific pistachio rootstocks.</title>
        <authorList>
            <person name="Palmer W."/>
            <person name="Jacygrad E."/>
            <person name="Sagayaradj S."/>
            <person name="Cavanaugh K."/>
            <person name="Han R."/>
            <person name="Bertier L."/>
            <person name="Beede B."/>
            <person name="Kafkas S."/>
            <person name="Golino D."/>
            <person name="Preece J."/>
            <person name="Michelmore R."/>
        </authorList>
    </citation>
    <scope>NUCLEOTIDE SEQUENCE [LARGE SCALE GENOMIC DNA]</scope>
</reference>
<keyword evidence="2" id="KW-1185">Reference proteome</keyword>
<gene>
    <name evidence="1" type="ORF">Pint_27359</name>
</gene>